<dbReference type="RefSeq" id="XP_005760256.1">
    <property type="nucleotide sequence ID" value="XM_005760199.1"/>
</dbReference>
<feature type="region of interest" description="Disordered" evidence="1">
    <location>
        <begin position="119"/>
        <end position="172"/>
    </location>
</feature>
<dbReference type="InterPro" id="IPR036864">
    <property type="entry name" value="Zn2-C6_fun-type_DNA-bd_sf"/>
</dbReference>
<keyword evidence="4" id="KW-1185">Reference proteome</keyword>
<dbReference type="Pfam" id="PF00172">
    <property type="entry name" value="Zn_clus"/>
    <property type="match status" value="1"/>
</dbReference>
<proteinExistence type="predicted"/>
<dbReference type="PaxDb" id="2903-EOD07827"/>
<dbReference type="GeneID" id="17253982"/>
<dbReference type="SMART" id="SM00066">
    <property type="entry name" value="GAL4"/>
    <property type="match status" value="1"/>
</dbReference>
<accession>A0A0D3I992</accession>
<dbReference type="CDD" id="cd00067">
    <property type="entry name" value="GAL4"/>
    <property type="match status" value="1"/>
</dbReference>
<dbReference type="PROSITE" id="PS00463">
    <property type="entry name" value="ZN2_CY6_FUNGAL_1"/>
    <property type="match status" value="1"/>
</dbReference>
<feature type="domain" description="Zn(2)-C6 fungal-type" evidence="2">
    <location>
        <begin position="71"/>
        <end position="100"/>
    </location>
</feature>
<reference evidence="3" key="2">
    <citation type="submission" date="2024-10" db="UniProtKB">
        <authorList>
            <consortium name="EnsemblProtists"/>
        </authorList>
    </citation>
    <scope>IDENTIFICATION</scope>
</reference>
<dbReference type="EnsemblProtists" id="EOD07827">
    <property type="protein sequence ID" value="EOD07827"/>
    <property type="gene ID" value="EMIHUDRAFT_249373"/>
</dbReference>
<dbReference type="AlphaFoldDB" id="A0A0D3I992"/>
<dbReference type="GO" id="GO:0000981">
    <property type="term" value="F:DNA-binding transcription factor activity, RNA polymerase II-specific"/>
    <property type="evidence" value="ECO:0007669"/>
    <property type="project" value="InterPro"/>
</dbReference>
<evidence type="ECO:0000313" key="3">
    <source>
        <dbReference type="EnsemblProtists" id="EOD07827"/>
    </source>
</evidence>
<name>A0A0D3I992_EMIH1</name>
<dbReference type="PROSITE" id="PS50048">
    <property type="entry name" value="ZN2_CY6_FUNGAL_2"/>
    <property type="match status" value="1"/>
</dbReference>
<dbReference type="GO" id="GO:0008270">
    <property type="term" value="F:zinc ion binding"/>
    <property type="evidence" value="ECO:0007669"/>
    <property type="project" value="InterPro"/>
</dbReference>
<dbReference type="HOGENOM" id="CLU_1558142_0_0_1"/>
<dbReference type="KEGG" id="ehx:EMIHUDRAFT_249373"/>
<protein>
    <recommendedName>
        <fullName evidence="2">Zn(2)-C6 fungal-type domain-containing protein</fullName>
    </recommendedName>
</protein>
<evidence type="ECO:0000256" key="1">
    <source>
        <dbReference type="SAM" id="MobiDB-lite"/>
    </source>
</evidence>
<organism evidence="3 4">
    <name type="scientific">Emiliania huxleyi (strain CCMP1516)</name>
    <dbReference type="NCBI Taxonomy" id="280463"/>
    <lineage>
        <taxon>Eukaryota</taxon>
        <taxon>Haptista</taxon>
        <taxon>Haptophyta</taxon>
        <taxon>Prymnesiophyceae</taxon>
        <taxon>Isochrysidales</taxon>
        <taxon>Noelaerhabdaceae</taxon>
        <taxon>Emiliania</taxon>
    </lineage>
</organism>
<evidence type="ECO:0000313" key="4">
    <source>
        <dbReference type="Proteomes" id="UP000013827"/>
    </source>
</evidence>
<dbReference type="Gene3D" id="4.10.240.10">
    <property type="entry name" value="Zn(2)-C6 fungal-type DNA-binding domain"/>
    <property type="match status" value="1"/>
</dbReference>
<dbReference type="InterPro" id="IPR001138">
    <property type="entry name" value="Zn2Cys6_DnaBD"/>
</dbReference>
<sequence>MLYHGATLLRDHINTPDAGLYVAFQILSKMVTINHLREGGKERTKSEMLDMVRVCALQIPCESDQPPVKTACTNCRRAKVKCIFESGVACTRCSRLNLECLPHVPTKRKRLCPAERAAASGGQSPECASSKRPFLGNRDGPAMSLDRSQLQQNDMRAALEALAKGDAQRHAA</sequence>
<reference evidence="4" key="1">
    <citation type="journal article" date="2013" name="Nature">
        <title>Pan genome of the phytoplankton Emiliania underpins its global distribution.</title>
        <authorList>
            <person name="Read B.A."/>
            <person name="Kegel J."/>
            <person name="Klute M.J."/>
            <person name="Kuo A."/>
            <person name="Lefebvre S.C."/>
            <person name="Maumus F."/>
            <person name="Mayer C."/>
            <person name="Miller J."/>
            <person name="Monier A."/>
            <person name="Salamov A."/>
            <person name="Young J."/>
            <person name="Aguilar M."/>
            <person name="Claverie J.M."/>
            <person name="Frickenhaus S."/>
            <person name="Gonzalez K."/>
            <person name="Herman E.K."/>
            <person name="Lin Y.C."/>
            <person name="Napier J."/>
            <person name="Ogata H."/>
            <person name="Sarno A.F."/>
            <person name="Shmutz J."/>
            <person name="Schroeder D."/>
            <person name="de Vargas C."/>
            <person name="Verret F."/>
            <person name="von Dassow P."/>
            <person name="Valentin K."/>
            <person name="Van de Peer Y."/>
            <person name="Wheeler G."/>
            <person name="Dacks J.B."/>
            <person name="Delwiche C.F."/>
            <person name="Dyhrman S.T."/>
            <person name="Glockner G."/>
            <person name="John U."/>
            <person name="Richards T."/>
            <person name="Worden A.Z."/>
            <person name="Zhang X."/>
            <person name="Grigoriev I.V."/>
            <person name="Allen A.E."/>
            <person name="Bidle K."/>
            <person name="Borodovsky M."/>
            <person name="Bowler C."/>
            <person name="Brownlee C."/>
            <person name="Cock J.M."/>
            <person name="Elias M."/>
            <person name="Gladyshev V.N."/>
            <person name="Groth M."/>
            <person name="Guda C."/>
            <person name="Hadaegh A."/>
            <person name="Iglesias-Rodriguez M.D."/>
            <person name="Jenkins J."/>
            <person name="Jones B.M."/>
            <person name="Lawson T."/>
            <person name="Leese F."/>
            <person name="Lindquist E."/>
            <person name="Lobanov A."/>
            <person name="Lomsadze A."/>
            <person name="Malik S.B."/>
            <person name="Marsh M.E."/>
            <person name="Mackinder L."/>
            <person name="Mock T."/>
            <person name="Mueller-Roeber B."/>
            <person name="Pagarete A."/>
            <person name="Parker M."/>
            <person name="Probert I."/>
            <person name="Quesneville H."/>
            <person name="Raines C."/>
            <person name="Rensing S.A."/>
            <person name="Riano-Pachon D.M."/>
            <person name="Richier S."/>
            <person name="Rokitta S."/>
            <person name="Shiraiwa Y."/>
            <person name="Soanes D.M."/>
            <person name="van der Giezen M."/>
            <person name="Wahlund T.M."/>
            <person name="Williams B."/>
            <person name="Wilson W."/>
            <person name="Wolfe G."/>
            <person name="Wurch L.L."/>
        </authorList>
    </citation>
    <scope>NUCLEOTIDE SEQUENCE</scope>
</reference>
<dbReference type="SUPFAM" id="SSF57701">
    <property type="entry name" value="Zn2/Cys6 DNA-binding domain"/>
    <property type="match status" value="1"/>
</dbReference>
<dbReference type="Proteomes" id="UP000013827">
    <property type="component" value="Unassembled WGS sequence"/>
</dbReference>
<evidence type="ECO:0000259" key="2">
    <source>
        <dbReference type="PROSITE" id="PS50048"/>
    </source>
</evidence>